<dbReference type="SUPFAM" id="SSF47473">
    <property type="entry name" value="EF-hand"/>
    <property type="match status" value="1"/>
</dbReference>
<reference evidence="1" key="1">
    <citation type="submission" date="2021-11" db="EMBL/GenBank/DDBJ databases">
        <authorList>
            <consortium name="Genoscope - CEA"/>
            <person name="William W."/>
        </authorList>
    </citation>
    <scope>NUCLEOTIDE SEQUENCE</scope>
</reference>
<accession>A0A8J2SW09</accession>
<dbReference type="InterPro" id="IPR011992">
    <property type="entry name" value="EF-hand-dom_pair"/>
</dbReference>
<protein>
    <submittedName>
        <fullName evidence="1">Uncharacterized protein</fullName>
    </submittedName>
</protein>
<evidence type="ECO:0000313" key="1">
    <source>
        <dbReference type="EMBL" id="CAH0378549.1"/>
    </source>
</evidence>
<comment type="caution">
    <text evidence="1">The sequence shown here is derived from an EMBL/GenBank/DDBJ whole genome shotgun (WGS) entry which is preliminary data.</text>
</comment>
<dbReference type="Gene3D" id="1.10.238.10">
    <property type="entry name" value="EF-hand"/>
    <property type="match status" value="1"/>
</dbReference>
<dbReference type="OrthoDB" id="6572480at2759"/>
<sequence>MLLARAARPLARARALSTPTFTLHAFTDGNDLGFGRGAQFCMLNLRHDALFAADNPAALYAAKYEARRARIKRLFEKLDSLELGALDRAALSKGLDDIGLPASPERLDRVFNQFESGSGNLALEGFEAFLVETWGFPLHVEFSSELGSMGLGGTQAIAWVGRTVPAHFVLRALRQLWPLDVEDIAILRNDGPNPDLDPQRMTLHDRTYTPSVGKDTATAGGLARTLLAQDPLDKGGFVVRVTSTGGDVTYVPLRGLRYSGAKPAAVANPEVTGVEWALRSGLGAVGLGTTLWLGLVILKGG</sequence>
<gene>
    <name evidence="1" type="ORF">PECAL_6P01360</name>
</gene>
<evidence type="ECO:0000313" key="2">
    <source>
        <dbReference type="Proteomes" id="UP000789595"/>
    </source>
</evidence>
<dbReference type="Proteomes" id="UP000789595">
    <property type="component" value="Unassembled WGS sequence"/>
</dbReference>
<name>A0A8J2SW09_9STRA</name>
<dbReference type="AlphaFoldDB" id="A0A8J2SW09"/>
<dbReference type="EMBL" id="CAKKNE010000006">
    <property type="protein sequence ID" value="CAH0378549.1"/>
    <property type="molecule type" value="Genomic_DNA"/>
</dbReference>
<keyword evidence="2" id="KW-1185">Reference proteome</keyword>
<proteinExistence type="predicted"/>
<organism evidence="1 2">
    <name type="scientific">Pelagomonas calceolata</name>
    <dbReference type="NCBI Taxonomy" id="35677"/>
    <lineage>
        <taxon>Eukaryota</taxon>
        <taxon>Sar</taxon>
        <taxon>Stramenopiles</taxon>
        <taxon>Ochrophyta</taxon>
        <taxon>Pelagophyceae</taxon>
        <taxon>Pelagomonadales</taxon>
        <taxon>Pelagomonadaceae</taxon>
        <taxon>Pelagomonas</taxon>
    </lineage>
</organism>